<evidence type="ECO:0000256" key="1">
    <source>
        <dbReference type="ARBA" id="ARBA00004141"/>
    </source>
</evidence>
<evidence type="ECO:0000256" key="5">
    <source>
        <dbReference type="SAM" id="Phobius"/>
    </source>
</evidence>
<keyword evidence="2 5" id="KW-0812">Transmembrane</keyword>
<evidence type="ECO:0000256" key="2">
    <source>
        <dbReference type="ARBA" id="ARBA00022692"/>
    </source>
</evidence>
<dbReference type="Pfam" id="PF13564">
    <property type="entry name" value="DoxX_2"/>
    <property type="match status" value="1"/>
</dbReference>
<keyword evidence="3 5" id="KW-1133">Transmembrane helix</keyword>
<evidence type="ECO:0000313" key="6">
    <source>
        <dbReference type="EMBL" id="CAH0997372.1"/>
    </source>
</evidence>
<dbReference type="InterPro" id="IPR032808">
    <property type="entry name" value="DoxX"/>
</dbReference>
<sequence>MKKDKIIYWVSTGLIGAMMIFSGYSYFTNPQMADAFKHVGFPDFFRIELGYAKLLGAFVLLIPQIPSKIKEWAYAGFGIVFISAAIAHNNSGDPTSAALTPLIMLVILVVSNIYFSKVNKIVG</sequence>
<protein>
    <recommendedName>
        <fullName evidence="8">DoxX family protein</fullName>
    </recommendedName>
</protein>
<gene>
    <name evidence="6" type="ORF">EMA8858_03504</name>
</gene>
<dbReference type="InterPro" id="IPR016944">
    <property type="entry name" value="UCP030066"/>
</dbReference>
<feature type="transmembrane region" description="Helical" evidence="5">
    <location>
        <begin position="7"/>
        <end position="27"/>
    </location>
</feature>
<evidence type="ECO:0000313" key="7">
    <source>
        <dbReference type="Proteomes" id="UP000837932"/>
    </source>
</evidence>
<name>A0ABM9ATT7_9BACT</name>
<keyword evidence="7" id="KW-1185">Reference proteome</keyword>
<dbReference type="PIRSF" id="PIRSF030066">
    <property type="entry name" value="UCP030066"/>
    <property type="match status" value="1"/>
</dbReference>
<reference evidence="6" key="1">
    <citation type="submission" date="2021-12" db="EMBL/GenBank/DDBJ databases">
        <authorList>
            <person name="Rodrigo-Torres L."/>
            <person name="Arahal R. D."/>
            <person name="Lucena T."/>
        </authorList>
    </citation>
    <scope>NUCLEOTIDE SEQUENCE</scope>
    <source>
        <strain evidence="6">CECT 8858</strain>
    </source>
</reference>
<organism evidence="6 7">
    <name type="scientific">Emticicia aquatica</name>
    <dbReference type="NCBI Taxonomy" id="1681835"/>
    <lineage>
        <taxon>Bacteria</taxon>
        <taxon>Pseudomonadati</taxon>
        <taxon>Bacteroidota</taxon>
        <taxon>Cytophagia</taxon>
        <taxon>Cytophagales</taxon>
        <taxon>Leadbetterellaceae</taxon>
        <taxon>Emticicia</taxon>
    </lineage>
</organism>
<dbReference type="EMBL" id="CAKLPY010000003">
    <property type="protein sequence ID" value="CAH0997372.1"/>
    <property type="molecule type" value="Genomic_DNA"/>
</dbReference>
<evidence type="ECO:0000256" key="3">
    <source>
        <dbReference type="ARBA" id="ARBA00022989"/>
    </source>
</evidence>
<feature type="transmembrane region" description="Helical" evidence="5">
    <location>
        <begin position="72"/>
        <end position="89"/>
    </location>
</feature>
<dbReference type="Proteomes" id="UP000837932">
    <property type="component" value="Unassembled WGS sequence"/>
</dbReference>
<accession>A0ABM9ATT7</accession>
<comment type="caution">
    <text evidence="6">The sequence shown here is derived from an EMBL/GenBank/DDBJ whole genome shotgun (WGS) entry which is preliminary data.</text>
</comment>
<feature type="transmembrane region" description="Helical" evidence="5">
    <location>
        <begin position="95"/>
        <end position="115"/>
    </location>
</feature>
<evidence type="ECO:0008006" key="8">
    <source>
        <dbReference type="Google" id="ProtNLM"/>
    </source>
</evidence>
<proteinExistence type="predicted"/>
<comment type="subcellular location">
    <subcellularLocation>
        <location evidence="1">Membrane</location>
        <topology evidence="1">Multi-pass membrane protein</topology>
    </subcellularLocation>
</comment>
<keyword evidence="4 5" id="KW-0472">Membrane</keyword>
<feature type="transmembrane region" description="Helical" evidence="5">
    <location>
        <begin position="47"/>
        <end position="65"/>
    </location>
</feature>
<dbReference type="RefSeq" id="WP_238808051.1">
    <property type="nucleotide sequence ID" value="NZ_CAKLPY010000003.1"/>
</dbReference>
<evidence type="ECO:0000256" key="4">
    <source>
        <dbReference type="ARBA" id="ARBA00023136"/>
    </source>
</evidence>